<dbReference type="STRING" id="1678841.TBC1_111952"/>
<proteinExistence type="predicted"/>
<dbReference type="PATRIC" id="fig|1678841.3.peg.2182"/>
<evidence type="ECO:0008006" key="4">
    <source>
        <dbReference type="Google" id="ProtNLM"/>
    </source>
</evidence>
<feature type="signal peptide" evidence="1">
    <location>
        <begin position="1"/>
        <end position="24"/>
    </location>
</feature>
<dbReference type="OrthoDB" id="5372426at2"/>
<feature type="chain" id="PRO_5006633446" description="DUF4412 domain-containing protein" evidence="1">
    <location>
        <begin position="25"/>
        <end position="229"/>
    </location>
</feature>
<evidence type="ECO:0000313" key="3">
    <source>
        <dbReference type="Proteomes" id="UP000053091"/>
    </source>
</evidence>
<accession>A0A0S7BZX2</accession>
<keyword evidence="1" id="KW-0732">Signal</keyword>
<dbReference type="PROSITE" id="PS51257">
    <property type="entry name" value="PROKAR_LIPOPROTEIN"/>
    <property type="match status" value="1"/>
</dbReference>
<dbReference type="EMBL" id="DF968182">
    <property type="protein sequence ID" value="GAP43794.1"/>
    <property type="molecule type" value="Genomic_DNA"/>
</dbReference>
<gene>
    <name evidence="2" type="ORF">TBC1_111952</name>
</gene>
<evidence type="ECO:0000313" key="2">
    <source>
        <dbReference type="EMBL" id="GAP43794.1"/>
    </source>
</evidence>
<keyword evidence="3" id="KW-1185">Reference proteome</keyword>
<protein>
    <recommendedName>
        <fullName evidence="4">DUF4412 domain-containing protein</fullName>
    </recommendedName>
</protein>
<dbReference type="Proteomes" id="UP000053091">
    <property type="component" value="Unassembled WGS sequence"/>
</dbReference>
<dbReference type="AlphaFoldDB" id="A0A0S7BZX2"/>
<evidence type="ECO:0000256" key="1">
    <source>
        <dbReference type="SAM" id="SignalP"/>
    </source>
</evidence>
<reference evidence="2" key="1">
    <citation type="journal article" date="2015" name="Genome Announc.">
        <title>Draft Genome Sequence of Bacteroidales Strain TBC1, a Novel Isolate from a Methanogenic Wastewater Treatment System.</title>
        <authorList>
            <person name="Tourlousse D.M."/>
            <person name="Matsuura N."/>
            <person name="Sun L."/>
            <person name="Toyonaga M."/>
            <person name="Kuroda K."/>
            <person name="Ohashi A."/>
            <person name="Cruz R."/>
            <person name="Yamaguchi T."/>
            <person name="Sekiguchi Y."/>
        </authorList>
    </citation>
    <scope>NUCLEOTIDE SEQUENCE [LARGE SCALE GENOMIC DNA]</scope>
    <source>
        <strain evidence="2">TBC1</strain>
    </source>
</reference>
<dbReference type="RefSeq" id="WP_062041507.1">
    <property type="nucleotide sequence ID" value="NZ_DF968182.1"/>
</dbReference>
<sequence>MKANGKTGVVLMAAAALFFTSCGGGGSNINPDSKMSEVAGEMTGMKTYMIEYKSTLNSPEIKSVTKTVQWVDTENDRYAFFSESESDYMGEKQTDNSLMIMKDGYSYIINLKDKTGFKSKDGDLEDDPTDDVMPEDDVTFRQMIEADGGKIIGNEKFLERDCIVVEINQTDDNEDPLPTKIWYYKGIMLKMQNSFTTMEAVRFEENAVIPAEKFEVPSGIQLMEMPVMS</sequence>
<organism evidence="2">
    <name type="scientific">Lentimicrobium saccharophilum</name>
    <dbReference type="NCBI Taxonomy" id="1678841"/>
    <lineage>
        <taxon>Bacteria</taxon>
        <taxon>Pseudomonadati</taxon>
        <taxon>Bacteroidota</taxon>
        <taxon>Bacteroidia</taxon>
        <taxon>Bacteroidales</taxon>
        <taxon>Lentimicrobiaceae</taxon>
        <taxon>Lentimicrobium</taxon>
    </lineage>
</organism>
<name>A0A0S7BZX2_9BACT</name>